<dbReference type="SUPFAM" id="SSF158694">
    <property type="entry name" value="UraD-Like"/>
    <property type="match status" value="1"/>
</dbReference>
<evidence type="ECO:0000256" key="3">
    <source>
        <dbReference type="ARBA" id="ARBA00012257"/>
    </source>
</evidence>
<evidence type="ECO:0000256" key="6">
    <source>
        <dbReference type="ARBA" id="ARBA00023239"/>
    </source>
</evidence>
<dbReference type="NCBIfam" id="TIGR03164">
    <property type="entry name" value="UHCUDC"/>
    <property type="match status" value="1"/>
</dbReference>
<keyword evidence="4" id="KW-0659">Purine metabolism</keyword>
<dbReference type="GO" id="GO:0051997">
    <property type="term" value="F:2-oxo-4-hydroxy-4-carboxy-5-ureidoimidazoline decarboxylase activity"/>
    <property type="evidence" value="ECO:0007669"/>
    <property type="project" value="UniProtKB-EC"/>
</dbReference>
<dbReference type="InterPro" id="IPR018020">
    <property type="entry name" value="OHCU_decarboxylase"/>
</dbReference>
<evidence type="ECO:0000259" key="7">
    <source>
        <dbReference type="Pfam" id="PF09349"/>
    </source>
</evidence>
<keyword evidence="5" id="KW-0210">Decarboxylase</keyword>
<protein>
    <recommendedName>
        <fullName evidence="3">2-oxo-4-hydroxy-4-carboxy-5-ureidoimidazoline decarboxylase</fullName>
        <ecNumber evidence="3">4.1.1.97</ecNumber>
    </recommendedName>
</protein>
<evidence type="ECO:0000256" key="5">
    <source>
        <dbReference type="ARBA" id="ARBA00022793"/>
    </source>
</evidence>
<proteinExistence type="predicted"/>
<evidence type="ECO:0000256" key="4">
    <source>
        <dbReference type="ARBA" id="ARBA00022631"/>
    </source>
</evidence>
<dbReference type="PANTHER" id="PTHR43466:SF1">
    <property type="entry name" value="2-OXO-4-HYDROXY-4-CARBOXY-5-UREIDOIMIDAZOLINE DECARBOXYLASE-RELATED"/>
    <property type="match status" value="1"/>
</dbReference>
<organism evidence="8">
    <name type="scientific">uncultured Thermomicrobiales bacterium</name>
    <dbReference type="NCBI Taxonomy" id="1645740"/>
    <lineage>
        <taxon>Bacteria</taxon>
        <taxon>Pseudomonadati</taxon>
        <taxon>Thermomicrobiota</taxon>
        <taxon>Thermomicrobia</taxon>
        <taxon>Thermomicrobiales</taxon>
        <taxon>environmental samples</taxon>
    </lineage>
</organism>
<dbReference type="EMBL" id="CADCWE010000176">
    <property type="protein sequence ID" value="CAA9548680.1"/>
    <property type="molecule type" value="Genomic_DNA"/>
</dbReference>
<comment type="pathway">
    <text evidence="2">Purine metabolism; urate degradation; (S)-allantoin from urate: step 3/3.</text>
</comment>
<dbReference type="UniPathway" id="UPA00394">
    <property type="reaction ID" value="UER00652"/>
</dbReference>
<dbReference type="PANTHER" id="PTHR43466">
    <property type="entry name" value="2-OXO-4-HYDROXY-4-CARBOXY-5-UREIDOIMIDAZOLINE DECARBOXYLASE-RELATED"/>
    <property type="match status" value="1"/>
</dbReference>
<evidence type="ECO:0000256" key="1">
    <source>
        <dbReference type="ARBA" id="ARBA00001163"/>
    </source>
</evidence>
<accession>A0A6J4UGE5</accession>
<dbReference type="GO" id="GO:0019628">
    <property type="term" value="P:urate catabolic process"/>
    <property type="evidence" value="ECO:0007669"/>
    <property type="project" value="UniProtKB-UniPathway"/>
</dbReference>
<reference evidence="8" key="1">
    <citation type="submission" date="2020-02" db="EMBL/GenBank/DDBJ databases">
        <authorList>
            <person name="Meier V. D."/>
        </authorList>
    </citation>
    <scope>NUCLEOTIDE SEQUENCE</scope>
    <source>
        <strain evidence="8">AVDCRST_MAG73</strain>
    </source>
</reference>
<evidence type="ECO:0000313" key="8">
    <source>
        <dbReference type="EMBL" id="CAA9548680.1"/>
    </source>
</evidence>
<dbReference type="InterPro" id="IPR017580">
    <property type="entry name" value="OHCU_decarboxylase-1"/>
</dbReference>
<feature type="domain" description="Oxo-4-hydroxy-4-carboxy-5-ureidoimidazoline decarboxylase" evidence="7">
    <location>
        <begin position="38"/>
        <end position="196"/>
    </location>
</feature>
<dbReference type="Pfam" id="PF09349">
    <property type="entry name" value="OHCU_decarbox"/>
    <property type="match status" value="1"/>
</dbReference>
<keyword evidence="6 8" id="KW-0456">Lyase</keyword>
<dbReference type="Gene3D" id="1.10.3330.10">
    <property type="entry name" value="Oxo-4-hydroxy-4-carboxy-5-ureidoimidazoline decarboxylase"/>
    <property type="match status" value="1"/>
</dbReference>
<sequence length="210" mass="22438">MGLPIPYHADRRGRDAGAGETPTGTGVAIERLTIADVNRLDRGAFVAALGHLYEGSPWIVAETWPARPFADRAALHRALTGTVAAAGEDRQLALIQAHPDLVGRAARAGRLTPPSAAEQAAAGLDVERLSADEVAAFERGNAAYRARFGFPFVICARENKKDAMLTGFTARLDHSRDEEIRVALREIARICWHRLAEAVSDDGPGVATPG</sequence>
<dbReference type="AlphaFoldDB" id="A0A6J4UGE5"/>
<dbReference type="GO" id="GO:0006144">
    <property type="term" value="P:purine nucleobase metabolic process"/>
    <property type="evidence" value="ECO:0007669"/>
    <property type="project" value="UniProtKB-KW"/>
</dbReference>
<gene>
    <name evidence="8" type="ORF">AVDCRST_MAG73-2667</name>
</gene>
<dbReference type="EC" id="4.1.1.97" evidence="3"/>
<dbReference type="InterPro" id="IPR036778">
    <property type="entry name" value="OHCU_decarboxylase_sf"/>
</dbReference>
<name>A0A6J4UGE5_9BACT</name>
<comment type="catalytic activity">
    <reaction evidence="1">
        <text>5-hydroxy-2-oxo-4-ureido-2,5-dihydro-1H-imidazole-5-carboxylate + H(+) = (S)-allantoin + CO2</text>
        <dbReference type="Rhea" id="RHEA:26301"/>
        <dbReference type="ChEBI" id="CHEBI:15378"/>
        <dbReference type="ChEBI" id="CHEBI:15678"/>
        <dbReference type="ChEBI" id="CHEBI:16526"/>
        <dbReference type="ChEBI" id="CHEBI:58639"/>
        <dbReference type="EC" id="4.1.1.97"/>
    </reaction>
</comment>
<evidence type="ECO:0000256" key="2">
    <source>
        <dbReference type="ARBA" id="ARBA00004754"/>
    </source>
</evidence>
<dbReference type="GO" id="GO:0000255">
    <property type="term" value="P:allantoin metabolic process"/>
    <property type="evidence" value="ECO:0007669"/>
    <property type="project" value="InterPro"/>
</dbReference>